<evidence type="ECO:0000256" key="4">
    <source>
        <dbReference type="ARBA" id="ARBA00022859"/>
    </source>
</evidence>
<protein>
    <recommendedName>
        <fullName evidence="10">Ig-like domain-containing protein</fullName>
    </recommendedName>
</protein>
<evidence type="ECO:0000256" key="2">
    <source>
        <dbReference type="ARBA" id="ARBA00022475"/>
    </source>
</evidence>
<feature type="chain" id="PRO_5044013691" description="Ig-like domain-containing protein" evidence="9">
    <location>
        <begin position="17"/>
        <end position="249"/>
    </location>
</feature>
<dbReference type="PROSITE" id="PS50835">
    <property type="entry name" value="IG_LIKE"/>
    <property type="match status" value="1"/>
</dbReference>
<dbReference type="GO" id="GO:0002376">
    <property type="term" value="P:immune system process"/>
    <property type="evidence" value="ECO:0007669"/>
    <property type="project" value="UniProtKB-KW"/>
</dbReference>
<dbReference type="InterPro" id="IPR013783">
    <property type="entry name" value="Ig-like_fold"/>
</dbReference>
<dbReference type="PANTHER" id="PTHR19433">
    <property type="entry name" value="T-CELL RECEPTOR ALPHA CHAIN V REGION-RELATED"/>
    <property type="match status" value="1"/>
</dbReference>
<keyword evidence="8" id="KW-1133">Transmembrane helix</keyword>
<evidence type="ECO:0000256" key="6">
    <source>
        <dbReference type="ARBA" id="ARBA00023157"/>
    </source>
</evidence>
<dbReference type="InterPro" id="IPR052051">
    <property type="entry name" value="TCR_complex_component"/>
</dbReference>
<evidence type="ECO:0000313" key="11">
    <source>
        <dbReference type="EMBL" id="KAK9972267.1"/>
    </source>
</evidence>
<keyword evidence="6" id="KW-1015">Disulfide bond</keyword>
<dbReference type="CDD" id="cd00099">
    <property type="entry name" value="IgV"/>
    <property type="match status" value="1"/>
</dbReference>
<dbReference type="InterPro" id="IPR007110">
    <property type="entry name" value="Ig-like_dom"/>
</dbReference>
<dbReference type="GO" id="GO:0005886">
    <property type="term" value="C:plasma membrane"/>
    <property type="evidence" value="ECO:0007669"/>
    <property type="project" value="UniProtKB-SubCell"/>
</dbReference>
<accession>A0AAW2AFY4</accession>
<keyword evidence="2" id="KW-1003">Cell membrane</keyword>
<evidence type="ECO:0000259" key="10">
    <source>
        <dbReference type="PROSITE" id="PS50835"/>
    </source>
</evidence>
<dbReference type="AlphaFoldDB" id="A0AAW2AFY4"/>
<keyword evidence="5 8" id="KW-0472">Membrane</keyword>
<evidence type="ECO:0000256" key="9">
    <source>
        <dbReference type="SAM" id="SignalP"/>
    </source>
</evidence>
<dbReference type="InterPro" id="IPR013106">
    <property type="entry name" value="Ig_V-set"/>
</dbReference>
<feature type="signal peptide" evidence="9">
    <location>
        <begin position="1"/>
        <end position="16"/>
    </location>
</feature>
<sequence length="249" mass="28180">MIIWAILIFWAPGVRPNHNGENVSLQIFQLGDYVTIKCFSVKSFGNTMVWYKQSIGKIPRPIAISYNYWKNIEFVDTFKNGRFNISASEGSFHLNITAMTKDDIGIYYCGTVFLNQIDFISGAYLMLKGSESNLDFNMACGERPVVNGTTFKNNDNNNQKAWDPVLLCLISSNVVFVIVIITLLVDHCKRWGKRHRGSTNLTSPSCKIRDSDVNYAAVSFASAPPARRSNNRHLAEYSQVNYKPTDHMI</sequence>
<dbReference type="Proteomes" id="UP001479290">
    <property type="component" value="Unassembled WGS sequence"/>
</dbReference>
<feature type="domain" description="Ig-like" evidence="10">
    <location>
        <begin position="12"/>
        <end position="109"/>
    </location>
</feature>
<proteinExistence type="predicted"/>
<keyword evidence="4" id="KW-0391">Immunity</keyword>
<dbReference type="SMART" id="SM00406">
    <property type="entry name" value="IGv"/>
    <property type="match status" value="1"/>
</dbReference>
<evidence type="ECO:0000256" key="8">
    <source>
        <dbReference type="SAM" id="Phobius"/>
    </source>
</evidence>
<dbReference type="Gene3D" id="2.60.40.10">
    <property type="entry name" value="Immunoglobulins"/>
    <property type="match status" value="1"/>
</dbReference>
<reference evidence="11 12" key="1">
    <citation type="submission" date="2024-05" db="EMBL/GenBank/DDBJ databases">
        <title>A high-quality chromosomal-level genome assembly of Topmouth culter (Culter alburnus).</title>
        <authorList>
            <person name="Zhao H."/>
        </authorList>
    </citation>
    <scope>NUCLEOTIDE SEQUENCE [LARGE SCALE GENOMIC DNA]</scope>
    <source>
        <strain evidence="11">CATC2023</strain>
        <tissue evidence="11">Muscle</tissue>
    </source>
</reference>
<evidence type="ECO:0000256" key="1">
    <source>
        <dbReference type="ARBA" id="ARBA00004236"/>
    </source>
</evidence>
<feature type="transmembrane region" description="Helical" evidence="8">
    <location>
        <begin position="164"/>
        <end position="185"/>
    </location>
</feature>
<evidence type="ECO:0000256" key="5">
    <source>
        <dbReference type="ARBA" id="ARBA00023136"/>
    </source>
</evidence>
<dbReference type="SUPFAM" id="SSF48726">
    <property type="entry name" value="Immunoglobulin"/>
    <property type="match status" value="1"/>
</dbReference>
<dbReference type="GO" id="GO:0009617">
    <property type="term" value="P:response to bacterium"/>
    <property type="evidence" value="ECO:0007669"/>
    <property type="project" value="TreeGrafter"/>
</dbReference>
<comment type="subcellular location">
    <subcellularLocation>
        <location evidence="1">Cell membrane</location>
    </subcellularLocation>
</comment>
<comment type="caution">
    <text evidence="11">The sequence shown here is derived from an EMBL/GenBank/DDBJ whole genome shotgun (WGS) entry which is preliminary data.</text>
</comment>
<evidence type="ECO:0000256" key="3">
    <source>
        <dbReference type="ARBA" id="ARBA00022729"/>
    </source>
</evidence>
<keyword evidence="3 9" id="KW-0732">Signal</keyword>
<name>A0AAW2AFY4_CULAL</name>
<dbReference type="InterPro" id="IPR036179">
    <property type="entry name" value="Ig-like_dom_sf"/>
</dbReference>
<dbReference type="PANTHER" id="PTHR19433:SF133">
    <property type="entry name" value="IMMUNE-TYPE RECEPTOR 5 PRECURSOR-RELATED"/>
    <property type="match status" value="1"/>
</dbReference>
<organism evidence="11 12">
    <name type="scientific">Culter alburnus</name>
    <name type="common">Topmouth culter</name>
    <dbReference type="NCBI Taxonomy" id="194366"/>
    <lineage>
        <taxon>Eukaryota</taxon>
        <taxon>Metazoa</taxon>
        <taxon>Chordata</taxon>
        <taxon>Craniata</taxon>
        <taxon>Vertebrata</taxon>
        <taxon>Euteleostomi</taxon>
        <taxon>Actinopterygii</taxon>
        <taxon>Neopterygii</taxon>
        <taxon>Teleostei</taxon>
        <taxon>Ostariophysi</taxon>
        <taxon>Cypriniformes</taxon>
        <taxon>Xenocyprididae</taxon>
        <taxon>Xenocypridinae</taxon>
        <taxon>Culter</taxon>
    </lineage>
</organism>
<keyword evidence="7" id="KW-0325">Glycoprotein</keyword>
<keyword evidence="8" id="KW-0812">Transmembrane</keyword>
<evidence type="ECO:0000256" key="7">
    <source>
        <dbReference type="ARBA" id="ARBA00023180"/>
    </source>
</evidence>
<dbReference type="Pfam" id="PF07686">
    <property type="entry name" value="V-set"/>
    <property type="match status" value="1"/>
</dbReference>
<keyword evidence="12" id="KW-1185">Reference proteome</keyword>
<gene>
    <name evidence="11" type="ORF">ABG768_025588</name>
</gene>
<dbReference type="EMBL" id="JAWDJR010000007">
    <property type="protein sequence ID" value="KAK9972267.1"/>
    <property type="molecule type" value="Genomic_DNA"/>
</dbReference>
<evidence type="ECO:0000313" key="12">
    <source>
        <dbReference type="Proteomes" id="UP001479290"/>
    </source>
</evidence>